<evidence type="ECO:0000256" key="2">
    <source>
        <dbReference type="ARBA" id="ARBA00012406"/>
    </source>
</evidence>
<comment type="caution">
    <text evidence="12">The sequence shown here is derived from an EMBL/GenBank/DDBJ whole genome shotgun (WGS) entry which is preliminary data.</text>
</comment>
<reference evidence="12" key="1">
    <citation type="journal article" date="2023" name="bioRxiv">
        <title>Improved chromosome-level genome assembly for marigold (Tagetes erecta).</title>
        <authorList>
            <person name="Jiang F."/>
            <person name="Yuan L."/>
            <person name="Wang S."/>
            <person name="Wang H."/>
            <person name="Xu D."/>
            <person name="Wang A."/>
            <person name="Fan W."/>
        </authorList>
    </citation>
    <scope>NUCLEOTIDE SEQUENCE</scope>
    <source>
        <strain evidence="12">WSJ</strain>
        <tissue evidence="12">Leaf</tissue>
    </source>
</reference>
<keyword evidence="3" id="KW-0808">Transferase</keyword>
<dbReference type="SUPFAM" id="SSF56112">
    <property type="entry name" value="Protein kinase-like (PK-like)"/>
    <property type="match status" value="1"/>
</dbReference>
<dbReference type="GO" id="GO:0004709">
    <property type="term" value="F:MAP kinase kinase kinase activity"/>
    <property type="evidence" value="ECO:0007669"/>
    <property type="project" value="UniProtKB-EC"/>
</dbReference>
<dbReference type="InterPro" id="IPR011009">
    <property type="entry name" value="Kinase-like_dom_sf"/>
</dbReference>
<dbReference type="PROSITE" id="PS00107">
    <property type="entry name" value="PROTEIN_KINASE_ATP"/>
    <property type="match status" value="1"/>
</dbReference>
<feature type="compositionally biased region" description="Basic and acidic residues" evidence="10">
    <location>
        <begin position="166"/>
        <end position="178"/>
    </location>
</feature>
<dbReference type="PANTHER" id="PTHR48016:SF17">
    <property type="entry name" value="MITOGEN-ACTIVATED PROTEIN KINASE KINASE KINASE YODA"/>
    <property type="match status" value="1"/>
</dbReference>
<evidence type="ECO:0000256" key="8">
    <source>
        <dbReference type="ARBA" id="ARBA00048329"/>
    </source>
</evidence>
<feature type="region of interest" description="Disordered" evidence="10">
    <location>
        <begin position="149"/>
        <end position="298"/>
    </location>
</feature>
<protein>
    <recommendedName>
        <fullName evidence="2">mitogen-activated protein kinase kinase kinase</fullName>
        <ecNumber evidence="2">2.7.11.25</ecNumber>
    </recommendedName>
</protein>
<gene>
    <name evidence="12" type="ORF">QVD17_04428</name>
</gene>
<evidence type="ECO:0000259" key="11">
    <source>
        <dbReference type="PROSITE" id="PS50011"/>
    </source>
</evidence>
<accession>A0AAD8PAE9</accession>
<feature type="binding site" evidence="9">
    <location>
        <position position="389"/>
    </location>
    <ligand>
        <name>ATP</name>
        <dbReference type="ChEBI" id="CHEBI:30616"/>
    </ligand>
</feature>
<dbReference type="Gene3D" id="1.10.510.10">
    <property type="entry name" value="Transferase(Phosphotransferase) domain 1"/>
    <property type="match status" value="1"/>
</dbReference>
<feature type="compositionally biased region" description="Polar residues" evidence="10">
    <location>
        <begin position="638"/>
        <end position="650"/>
    </location>
</feature>
<evidence type="ECO:0000256" key="9">
    <source>
        <dbReference type="PROSITE-ProRule" id="PRU10141"/>
    </source>
</evidence>
<comment type="catalytic activity">
    <reaction evidence="7">
        <text>L-threonyl-[protein] + ATP = O-phospho-L-threonyl-[protein] + ADP + H(+)</text>
        <dbReference type="Rhea" id="RHEA:46608"/>
        <dbReference type="Rhea" id="RHEA-COMP:11060"/>
        <dbReference type="Rhea" id="RHEA-COMP:11605"/>
        <dbReference type="ChEBI" id="CHEBI:15378"/>
        <dbReference type="ChEBI" id="CHEBI:30013"/>
        <dbReference type="ChEBI" id="CHEBI:30616"/>
        <dbReference type="ChEBI" id="CHEBI:61977"/>
        <dbReference type="ChEBI" id="CHEBI:456216"/>
        <dbReference type="EC" id="2.7.11.25"/>
    </reaction>
</comment>
<evidence type="ECO:0000313" key="12">
    <source>
        <dbReference type="EMBL" id="KAK1438619.1"/>
    </source>
</evidence>
<dbReference type="Pfam" id="PF00069">
    <property type="entry name" value="Pkinase"/>
    <property type="match status" value="1"/>
</dbReference>
<keyword evidence="5" id="KW-0418">Kinase</keyword>
<dbReference type="EC" id="2.7.11.25" evidence="2"/>
<evidence type="ECO:0000256" key="10">
    <source>
        <dbReference type="SAM" id="MobiDB-lite"/>
    </source>
</evidence>
<feature type="region of interest" description="Disordered" evidence="10">
    <location>
        <begin position="637"/>
        <end position="745"/>
    </location>
</feature>
<dbReference type="Proteomes" id="UP001229421">
    <property type="component" value="Unassembled WGS sequence"/>
</dbReference>
<name>A0AAD8PAE9_TARER</name>
<feature type="compositionally biased region" description="Low complexity" evidence="10">
    <location>
        <begin position="331"/>
        <end position="348"/>
    </location>
</feature>
<comment type="similarity">
    <text evidence="1">Belongs to the protein kinase superfamily. STE Ser/Thr protein kinase family. MAP kinase kinase kinase subfamily.</text>
</comment>
<feature type="region of interest" description="Disordered" evidence="10">
    <location>
        <begin position="29"/>
        <end position="65"/>
    </location>
</feature>
<dbReference type="InterPro" id="IPR017441">
    <property type="entry name" value="Protein_kinase_ATP_BS"/>
</dbReference>
<dbReference type="GO" id="GO:0005737">
    <property type="term" value="C:cytoplasm"/>
    <property type="evidence" value="ECO:0007669"/>
    <property type="project" value="TreeGrafter"/>
</dbReference>
<dbReference type="InterPro" id="IPR050538">
    <property type="entry name" value="MAP_kinase_kinase_kinase"/>
</dbReference>
<feature type="region of interest" description="Disordered" evidence="10">
    <location>
        <begin position="321"/>
        <end position="348"/>
    </location>
</feature>
<dbReference type="GO" id="GO:0005524">
    <property type="term" value="F:ATP binding"/>
    <property type="evidence" value="ECO:0007669"/>
    <property type="project" value="UniProtKB-UniRule"/>
</dbReference>
<evidence type="ECO:0000256" key="1">
    <source>
        <dbReference type="ARBA" id="ARBA00006529"/>
    </source>
</evidence>
<keyword evidence="6 9" id="KW-0067">ATP-binding</keyword>
<evidence type="ECO:0000256" key="4">
    <source>
        <dbReference type="ARBA" id="ARBA00022741"/>
    </source>
</evidence>
<evidence type="ECO:0000256" key="5">
    <source>
        <dbReference type="ARBA" id="ARBA00022777"/>
    </source>
</evidence>
<proteinExistence type="inferred from homology"/>
<comment type="catalytic activity">
    <reaction evidence="8">
        <text>L-seryl-[protein] + ATP = O-phospho-L-seryl-[protein] + ADP + H(+)</text>
        <dbReference type="Rhea" id="RHEA:17989"/>
        <dbReference type="Rhea" id="RHEA-COMP:9863"/>
        <dbReference type="Rhea" id="RHEA-COMP:11604"/>
        <dbReference type="ChEBI" id="CHEBI:15378"/>
        <dbReference type="ChEBI" id="CHEBI:29999"/>
        <dbReference type="ChEBI" id="CHEBI:30616"/>
        <dbReference type="ChEBI" id="CHEBI:83421"/>
        <dbReference type="ChEBI" id="CHEBI:456216"/>
        <dbReference type="EC" id="2.7.11.25"/>
    </reaction>
</comment>
<feature type="compositionally biased region" description="Polar residues" evidence="10">
    <location>
        <begin position="671"/>
        <end position="693"/>
    </location>
</feature>
<feature type="domain" description="Protein kinase" evidence="11">
    <location>
        <begin position="360"/>
        <end position="611"/>
    </location>
</feature>
<evidence type="ECO:0000256" key="7">
    <source>
        <dbReference type="ARBA" id="ARBA00047559"/>
    </source>
</evidence>
<keyword evidence="13" id="KW-1185">Reference proteome</keyword>
<feature type="compositionally biased region" description="Polar residues" evidence="10">
    <location>
        <begin position="150"/>
        <end position="165"/>
    </location>
</feature>
<sequence length="745" mass="80653">MSPWWSKSSSKEAKKKANGGGIFGLFKRKLKSPSESKQISSRRRIEIASEMASNSQTSSPSNKLSENLLDMGRVDLGKHASVNEGCSKGSSSLFFFPLPKSTHALNGHDQTDVDGDLARDSVFTESDGESGGPSDPRLLTTHALDHVIRSKTSINSPSSRVTITQKKMEKLKPVKEHVSNQTLTTSQMQHPHHMANLQNPQSGGFFRAPDSSNSSPYRSPMRVSGPGPNRTSGLWARRPYADTLGSGLCSSPEPGHNSSHNPVGFECSPIPTPRLTSPGPRSRIQSGPVTPLHPWARGSNMGSSANWAIDAVNETQQTHRLPLPPQAGLNSPSSYSTRSTPTVPRSPGRADLVANHSSRWKKGQLLGQGSFGHVYLGFNSESGKMCAMKEVTLFSDDARSKASVQQLTQEIRLLSCLRHPNIVQYYGSETVDKKLYIYLEYVAGGSVHKLLQDYGQFGEIAIRNYTRQILTGLAYLHSKNTVHRGIKGANILVDSNGCVKIADFGMAKHISGVSSSLSFKGSPYWMAPEIIGNSSNGFSLGVDIWSLGCTVIEMATTKPPCSQSEGIVNSKEVEDIPDHISDDGKDFILHCMQSTPSRRPTAAQLLDHPFVKNISSSERLIPNPGLITNVGIGHAYEGQNTNRRQSSSPIISPKNIMGSPTPLTQAAAGEASSSSTQVQKPYTSGSPTRSFGSPSHGPHLLDPKPDMFRTMPLGPPFFQEMVPPDEDFLGNKKKDKAGKSVLVDH</sequence>
<dbReference type="InterPro" id="IPR000719">
    <property type="entry name" value="Prot_kinase_dom"/>
</dbReference>
<dbReference type="FunFam" id="1.10.510.10:FF:001239">
    <property type="entry name" value="Predicted protein"/>
    <property type="match status" value="1"/>
</dbReference>
<dbReference type="PANTHER" id="PTHR48016">
    <property type="entry name" value="MAP KINASE KINASE KINASE SSK2-RELATED-RELATED"/>
    <property type="match status" value="1"/>
</dbReference>
<feature type="compositionally biased region" description="Polar residues" evidence="10">
    <location>
        <begin position="179"/>
        <end position="189"/>
    </location>
</feature>
<keyword evidence="4 9" id="KW-0547">Nucleotide-binding</keyword>
<dbReference type="AlphaFoldDB" id="A0AAD8PAE9"/>
<organism evidence="12 13">
    <name type="scientific">Tagetes erecta</name>
    <name type="common">African marigold</name>
    <dbReference type="NCBI Taxonomy" id="13708"/>
    <lineage>
        <taxon>Eukaryota</taxon>
        <taxon>Viridiplantae</taxon>
        <taxon>Streptophyta</taxon>
        <taxon>Embryophyta</taxon>
        <taxon>Tracheophyta</taxon>
        <taxon>Spermatophyta</taxon>
        <taxon>Magnoliopsida</taxon>
        <taxon>eudicotyledons</taxon>
        <taxon>Gunneridae</taxon>
        <taxon>Pentapetalae</taxon>
        <taxon>asterids</taxon>
        <taxon>campanulids</taxon>
        <taxon>Asterales</taxon>
        <taxon>Asteraceae</taxon>
        <taxon>Asteroideae</taxon>
        <taxon>Heliantheae alliance</taxon>
        <taxon>Tageteae</taxon>
        <taxon>Tagetes</taxon>
    </lineage>
</organism>
<evidence type="ECO:0000256" key="6">
    <source>
        <dbReference type="ARBA" id="ARBA00022840"/>
    </source>
</evidence>
<dbReference type="PROSITE" id="PS50011">
    <property type="entry name" value="PROTEIN_KINASE_DOM"/>
    <property type="match status" value="1"/>
</dbReference>
<dbReference type="EMBL" id="JAUHHV010000001">
    <property type="protein sequence ID" value="KAK1438619.1"/>
    <property type="molecule type" value="Genomic_DNA"/>
</dbReference>
<evidence type="ECO:0000313" key="13">
    <source>
        <dbReference type="Proteomes" id="UP001229421"/>
    </source>
</evidence>
<feature type="compositionally biased region" description="Polar residues" evidence="10">
    <location>
        <begin position="51"/>
        <end position="65"/>
    </location>
</feature>
<evidence type="ECO:0000256" key="3">
    <source>
        <dbReference type="ARBA" id="ARBA00022679"/>
    </source>
</evidence>